<gene>
    <name evidence="6" type="ORF">POL68_30980</name>
</gene>
<dbReference type="PRINTS" id="PR00032">
    <property type="entry name" value="HTHARAC"/>
</dbReference>
<keyword evidence="1" id="KW-0805">Transcription regulation</keyword>
<evidence type="ECO:0000256" key="2">
    <source>
        <dbReference type="ARBA" id="ARBA00023125"/>
    </source>
</evidence>
<dbReference type="InterPro" id="IPR020449">
    <property type="entry name" value="Tscrpt_reg_AraC-type_HTH"/>
</dbReference>
<dbReference type="Gene3D" id="1.10.10.60">
    <property type="entry name" value="Homeodomain-like"/>
    <property type="match status" value="2"/>
</dbReference>
<dbReference type="InterPro" id="IPR009057">
    <property type="entry name" value="Homeodomain-like_sf"/>
</dbReference>
<protein>
    <submittedName>
        <fullName evidence="6">AraC family transcriptional regulator</fullName>
    </submittedName>
</protein>
<reference evidence="6 7" key="1">
    <citation type="submission" date="2022-11" db="EMBL/GenBank/DDBJ databases">
        <title>Minimal conservation of predation-associated metabolite biosynthetic gene clusters underscores biosynthetic potential of Myxococcota including descriptions for ten novel species: Archangium lansinium sp. nov., Myxococcus landrumus sp. nov., Nannocystis bai.</title>
        <authorList>
            <person name="Ahearne A."/>
            <person name="Stevens C."/>
            <person name="Dowd S."/>
        </authorList>
    </citation>
    <scope>NUCLEOTIDE SEQUENCE [LARGE SCALE GENOMIC DNA]</scope>
    <source>
        <strain evidence="6 7">NCWAL01</strain>
    </source>
</reference>
<dbReference type="SUPFAM" id="SSF46689">
    <property type="entry name" value="Homeodomain-like"/>
    <property type="match status" value="2"/>
</dbReference>
<keyword evidence="3" id="KW-0804">Transcription</keyword>
<feature type="compositionally biased region" description="Basic and acidic residues" evidence="4">
    <location>
        <begin position="7"/>
        <end position="22"/>
    </location>
</feature>
<dbReference type="Pfam" id="PF02311">
    <property type="entry name" value="AraC_binding"/>
    <property type="match status" value="1"/>
</dbReference>
<evidence type="ECO:0000313" key="7">
    <source>
        <dbReference type="Proteomes" id="UP001221838"/>
    </source>
</evidence>
<comment type="caution">
    <text evidence="6">The sequence shown here is derived from an EMBL/GenBank/DDBJ whole genome shotgun (WGS) entry which is preliminary data.</text>
</comment>
<feature type="region of interest" description="Disordered" evidence="4">
    <location>
        <begin position="1"/>
        <end position="22"/>
    </location>
</feature>
<dbReference type="InterPro" id="IPR050204">
    <property type="entry name" value="AraC_XylS_family_regulators"/>
</dbReference>
<evidence type="ECO:0000256" key="4">
    <source>
        <dbReference type="SAM" id="MobiDB-lite"/>
    </source>
</evidence>
<dbReference type="RefSeq" id="WP_272143074.1">
    <property type="nucleotide sequence ID" value="NZ_JAQNDM010000002.1"/>
</dbReference>
<evidence type="ECO:0000256" key="1">
    <source>
        <dbReference type="ARBA" id="ARBA00023015"/>
    </source>
</evidence>
<proteinExistence type="predicted"/>
<feature type="domain" description="HTH araC/xylS-type" evidence="5">
    <location>
        <begin position="183"/>
        <end position="280"/>
    </location>
</feature>
<organism evidence="6 7">
    <name type="scientific">Stigmatella ashevillensis</name>
    <dbReference type="NCBI Taxonomy" id="2995309"/>
    <lineage>
        <taxon>Bacteria</taxon>
        <taxon>Pseudomonadati</taxon>
        <taxon>Myxococcota</taxon>
        <taxon>Myxococcia</taxon>
        <taxon>Myxococcales</taxon>
        <taxon>Cystobacterineae</taxon>
        <taxon>Archangiaceae</taxon>
        <taxon>Stigmatella</taxon>
    </lineage>
</organism>
<dbReference type="SMART" id="SM00342">
    <property type="entry name" value="HTH_ARAC"/>
    <property type="match status" value="1"/>
</dbReference>
<dbReference type="PANTHER" id="PTHR46796">
    <property type="entry name" value="HTH-TYPE TRANSCRIPTIONAL ACTIVATOR RHAS-RELATED"/>
    <property type="match status" value="1"/>
</dbReference>
<evidence type="ECO:0000313" key="6">
    <source>
        <dbReference type="EMBL" id="MDC0712927.1"/>
    </source>
</evidence>
<dbReference type="Proteomes" id="UP001221838">
    <property type="component" value="Unassembled WGS sequence"/>
</dbReference>
<evidence type="ECO:0000259" key="5">
    <source>
        <dbReference type="PROSITE" id="PS01124"/>
    </source>
</evidence>
<dbReference type="PANTHER" id="PTHR46796:SF12">
    <property type="entry name" value="HTH-TYPE DNA-BINDING TRANSCRIPTIONAL ACTIVATOR EUTR"/>
    <property type="match status" value="1"/>
</dbReference>
<dbReference type="Pfam" id="PF12833">
    <property type="entry name" value="HTH_18"/>
    <property type="match status" value="1"/>
</dbReference>
<dbReference type="EMBL" id="JAQNDM010000002">
    <property type="protein sequence ID" value="MDC0712927.1"/>
    <property type="molecule type" value="Genomic_DNA"/>
</dbReference>
<accession>A0ABT5DGY6</accession>
<name>A0ABT5DGY6_9BACT</name>
<keyword evidence="7" id="KW-1185">Reference proteome</keyword>
<dbReference type="InterPro" id="IPR018060">
    <property type="entry name" value="HTH_AraC"/>
</dbReference>
<sequence length="281" mass="31142">MGQADCTHSEQRNPTPEPHDSGVELFRTAGKPFASGMHVHARWELGLLQEGVVTTETESGLYTQTAGTAGALFFVPPHTPHAASSDPRHLPRLRGLRLETAVLEHAIEGASRPARPLPLPAEVTAFEDARAAHSLLRFHQRFWDGASPLEWQTWLVEALVDVFVRRYDSPALYPLGSEVRAVRRAREYLHANAPEGVSLEDLASAVGLSKFHLARVFARDTGLPPHAYQQRLRLWRALPLLRKGVPAGEVAYLLGFADQAHFARSFKASYGMTPRHYARNA</sequence>
<evidence type="ECO:0000256" key="3">
    <source>
        <dbReference type="ARBA" id="ARBA00023163"/>
    </source>
</evidence>
<dbReference type="InterPro" id="IPR003313">
    <property type="entry name" value="AraC-bd"/>
</dbReference>
<keyword evidence="2" id="KW-0238">DNA-binding</keyword>
<dbReference type="PROSITE" id="PS01124">
    <property type="entry name" value="HTH_ARAC_FAMILY_2"/>
    <property type="match status" value="1"/>
</dbReference>